<dbReference type="SFLD" id="SFLDG01067">
    <property type="entry name" value="SPASM/twitch_domain_containing"/>
    <property type="match status" value="1"/>
</dbReference>
<evidence type="ECO:0000313" key="9">
    <source>
        <dbReference type="EMBL" id="MBT0653848.1"/>
    </source>
</evidence>
<keyword evidence="5" id="KW-0408">Iron</keyword>
<evidence type="ECO:0000313" key="10">
    <source>
        <dbReference type="Proteomes" id="UP000756860"/>
    </source>
</evidence>
<dbReference type="Gene3D" id="3.20.20.70">
    <property type="entry name" value="Aldolase class I"/>
    <property type="match status" value="1"/>
</dbReference>
<dbReference type="InterPro" id="IPR058240">
    <property type="entry name" value="rSAM_sf"/>
</dbReference>
<dbReference type="CDD" id="cd21109">
    <property type="entry name" value="SPASM"/>
    <property type="match status" value="1"/>
</dbReference>
<dbReference type="InterPro" id="IPR023885">
    <property type="entry name" value="4Fe4S-binding_SPASM_dom"/>
</dbReference>
<comment type="cofactor">
    <cofactor evidence="1">
        <name>[4Fe-4S] cluster</name>
        <dbReference type="ChEBI" id="CHEBI:49883"/>
    </cofactor>
</comment>
<keyword evidence="10" id="KW-1185">Reference proteome</keyword>
<keyword evidence="3" id="KW-0949">S-adenosyl-L-methionine</keyword>
<evidence type="ECO:0000256" key="6">
    <source>
        <dbReference type="ARBA" id="ARBA00023014"/>
    </source>
</evidence>
<gene>
    <name evidence="9" type="ORF">KI810_12330</name>
</gene>
<dbReference type="InterPro" id="IPR050377">
    <property type="entry name" value="Radical_SAM_PqqE_MftC-like"/>
</dbReference>
<protein>
    <submittedName>
        <fullName evidence="9">SPASM domain-containing protein</fullName>
    </submittedName>
</protein>
<dbReference type="SFLD" id="SFLDS00029">
    <property type="entry name" value="Radical_SAM"/>
    <property type="match status" value="1"/>
</dbReference>
<dbReference type="PANTHER" id="PTHR11228:SF7">
    <property type="entry name" value="PQQA PEPTIDE CYCLASE"/>
    <property type="match status" value="1"/>
</dbReference>
<dbReference type="Proteomes" id="UP000756860">
    <property type="component" value="Unassembled WGS sequence"/>
</dbReference>
<feature type="domain" description="4Fe4S-binding SPASM" evidence="8">
    <location>
        <begin position="251"/>
        <end position="320"/>
    </location>
</feature>
<reference evidence="9 10" key="1">
    <citation type="submission" date="2021-05" db="EMBL/GenBank/DDBJ databases">
        <title>The draft genome of Geobacter luticola JCM 17780.</title>
        <authorList>
            <person name="Xu Z."/>
            <person name="Masuda Y."/>
            <person name="Itoh H."/>
            <person name="Senoo K."/>
        </authorList>
    </citation>
    <scope>NUCLEOTIDE SEQUENCE [LARGE SCALE GENOMIC DNA]</scope>
    <source>
        <strain evidence="9 10">JCM 17780</strain>
    </source>
</reference>
<keyword evidence="4" id="KW-0479">Metal-binding</keyword>
<proteinExistence type="predicted"/>
<keyword evidence="2" id="KW-0004">4Fe-4S</keyword>
<dbReference type="InterPro" id="IPR034391">
    <property type="entry name" value="AdoMet-like_SPASM_containing"/>
</dbReference>
<evidence type="ECO:0000256" key="4">
    <source>
        <dbReference type="ARBA" id="ARBA00022723"/>
    </source>
</evidence>
<dbReference type="Pfam" id="PF13186">
    <property type="entry name" value="SPASM"/>
    <property type="match status" value="1"/>
</dbReference>
<dbReference type="InterPro" id="IPR007197">
    <property type="entry name" value="rSAM"/>
</dbReference>
<comment type="caution">
    <text evidence="9">The sequence shown here is derived from an EMBL/GenBank/DDBJ whole genome shotgun (WGS) entry which is preliminary data.</text>
</comment>
<dbReference type="SFLD" id="SFLDG01387">
    <property type="entry name" value="BtrN-like_SPASM_domain_contain"/>
    <property type="match status" value="1"/>
</dbReference>
<accession>A0ABS5SES6</accession>
<evidence type="ECO:0000259" key="8">
    <source>
        <dbReference type="Pfam" id="PF13186"/>
    </source>
</evidence>
<evidence type="ECO:0000256" key="2">
    <source>
        <dbReference type="ARBA" id="ARBA00022485"/>
    </source>
</evidence>
<evidence type="ECO:0000256" key="5">
    <source>
        <dbReference type="ARBA" id="ARBA00023004"/>
    </source>
</evidence>
<keyword evidence="6" id="KW-0411">Iron-sulfur</keyword>
<dbReference type="EMBL" id="JAHCVK010000005">
    <property type="protein sequence ID" value="MBT0653848.1"/>
    <property type="molecule type" value="Genomic_DNA"/>
</dbReference>
<dbReference type="RefSeq" id="WP_214175848.1">
    <property type="nucleotide sequence ID" value="NZ_JAHCVK010000005.1"/>
</dbReference>
<dbReference type="SUPFAM" id="SSF102114">
    <property type="entry name" value="Radical SAM enzymes"/>
    <property type="match status" value="1"/>
</dbReference>
<dbReference type="Pfam" id="PF04055">
    <property type="entry name" value="Radical_SAM"/>
    <property type="match status" value="1"/>
</dbReference>
<organism evidence="9 10">
    <name type="scientific">Geomobilimonas luticola</name>
    <dbReference type="NCBI Taxonomy" id="1114878"/>
    <lineage>
        <taxon>Bacteria</taxon>
        <taxon>Pseudomonadati</taxon>
        <taxon>Thermodesulfobacteriota</taxon>
        <taxon>Desulfuromonadia</taxon>
        <taxon>Geobacterales</taxon>
        <taxon>Geobacteraceae</taxon>
        <taxon>Geomobilimonas</taxon>
    </lineage>
</organism>
<evidence type="ECO:0000259" key="7">
    <source>
        <dbReference type="Pfam" id="PF04055"/>
    </source>
</evidence>
<sequence>MPSLASIIDHLLTSDRLPYPDSAHIDPAGNVCQLKCPLCPVGAQIITHDRVIMPMDTFTAILGKMPFLRTIDLYRSGEPFLNPELFAMIRYASNRDIKVVTSTHFSFAKPDAFFDELVASGLDTLVVSLDGVSQETYSRYRVGGDCALVLSNIRRLIVAKNKSRSKAPRIIWQFLVNKHNEHEIPAARKVAADLKIALELRPISLGDNEPDTRHECYDIGARKRDWLPQNGAFISDCYKGDYCYPLFQGICHQLFTRVVVMADGSVLPCCEARDKESAFGDLLNESFNDIWYGPKYLDARLRALNRKTTPQLQSVCFRCNNFGTAPSLTDKLRLLLHVYKKGFRHYRQKLSPVS</sequence>
<evidence type="ECO:0000256" key="1">
    <source>
        <dbReference type="ARBA" id="ARBA00001966"/>
    </source>
</evidence>
<dbReference type="InterPro" id="IPR013785">
    <property type="entry name" value="Aldolase_TIM"/>
</dbReference>
<name>A0ABS5SES6_9BACT</name>
<feature type="domain" description="Radical SAM core" evidence="7">
    <location>
        <begin position="29"/>
        <end position="157"/>
    </location>
</feature>
<dbReference type="PANTHER" id="PTHR11228">
    <property type="entry name" value="RADICAL SAM DOMAIN PROTEIN"/>
    <property type="match status" value="1"/>
</dbReference>
<evidence type="ECO:0000256" key="3">
    <source>
        <dbReference type="ARBA" id="ARBA00022691"/>
    </source>
</evidence>